<comment type="caution">
    <text evidence="1">The sequence shown here is derived from an EMBL/GenBank/DDBJ whole genome shotgun (WGS) entry which is preliminary data.</text>
</comment>
<sequence length="73" mass="8684">MQQNEDEQDKVNEQIEVINVDNKDISIIEEFFDFVLLERDQETLFIEQAYSHSTIQQSDAESDEWSIDDIMKN</sequence>
<reference evidence="1" key="1">
    <citation type="submission" date="2021-06" db="EMBL/GenBank/DDBJ databases">
        <authorList>
            <person name="Kallberg Y."/>
            <person name="Tangrot J."/>
            <person name="Rosling A."/>
        </authorList>
    </citation>
    <scope>NUCLEOTIDE SEQUENCE</scope>
    <source>
        <strain evidence="1">MA461A</strain>
    </source>
</reference>
<proteinExistence type="predicted"/>
<organism evidence="1 2">
    <name type="scientific">Racocetra persica</name>
    <dbReference type="NCBI Taxonomy" id="160502"/>
    <lineage>
        <taxon>Eukaryota</taxon>
        <taxon>Fungi</taxon>
        <taxon>Fungi incertae sedis</taxon>
        <taxon>Mucoromycota</taxon>
        <taxon>Glomeromycotina</taxon>
        <taxon>Glomeromycetes</taxon>
        <taxon>Diversisporales</taxon>
        <taxon>Gigasporaceae</taxon>
        <taxon>Racocetra</taxon>
    </lineage>
</organism>
<accession>A0ACA9KG40</accession>
<dbReference type="EMBL" id="CAJVQC010000446">
    <property type="protein sequence ID" value="CAG8470827.1"/>
    <property type="molecule type" value="Genomic_DNA"/>
</dbReference>
<protein>
    <submittedName>
        <fullName evidence="1">28071_t:CDS:1</fullName>
    </submittedName>
</protein>
<evidence type="ECO:0000313" key="1">
    <source>
        <dbReference type="EMBL" id="CAG8470827.1"/>
    </source>
</evidence>
<gene>
    <name evidence="1" type="ORF">RPERSI_LOCUS572</name>
</gene>
<name>A0ACA9KG40_9GLOM</name>
<dbReference type="Proteomes" id="UP000789920">
    <property type="component" value="Unassembled WGS sequence"/>
</dbReference>
<evidence type="ECO:0000313" key="2">
    <source>
        <dbReference type="Proteomes" id="UP000789920"/>
    </source>
</evidence>
<keyword evidence="2" id="KW-1185">Reference proteome</keyword>